<dbReference type="EMBL" id="JOMQ01000018">
    <property type="protein sequence ID" value="OUJ03027.1"/>
    <property type="molecule type" value="Genomic_DNA"/>
</dbReference>
<dbReference type="PANTHER" id="PTHR30011">
    <property type="entry name" value="ALKANESULFONATE MONOOXYGENASE-RELATED"/>
    <property type="match status" value="1"/>
</dbReference>
<evidence type="ECO:0000256" key="2">
    <source>
        <dbReference type="ARBA" id="ARBA00022643"/>
    </source>
</evidence>
<feature type="binding site" evidence="6">
    <location>
        <position position="101"/>
    </location>
    <ligand>
        <name>FMN</name>
        <dbReference type="ChEBI" id="CHEBI:58210"/>
    </ligand>
</feature>
<dbReference type="SUPFAM" id="SSF51679">
    <property type="entry name" value="Bacterial luciferase-like"/>
    <property type="match status" value="1"/>
</dbReference>
<feature type="binding site" evidence="6">
    <location>
        <position position="151"/>
    </location>
    <ligand>
        <name>FMN</name>
        <dbReference type="ChEBI" id="CHEBI:58210"/>
    </ligand>
</feature>
<evidence type="ECO:0000259" key="7">
    <source>
        <dbReference type="Pfam" id="PF00296"/>
    </source>
</evidence>
<dbReference type="GO" id="GO:0004497">
    <property type="term" value="F:monooxygenase activity"/>
    <property type="evidence" value="ECO:0007669"/>
    <property type="project" value="UniProtKB-KW"/>
</dbReference>
<feature type="binding site" evidence="6">
    <location>
        <position position="226"/>
    </location>
    <ligand>
        <name>FMN</name>
        <dbReference type="ChEBI" id="CHEBI:58210"/>
    </ligand>
</feature>
<dbReference type="PANTHER" id="PTHR30011:SF16">
    <property type="entry name" value="C2H2 FINGER DOMAIN TRANSCRIPTION FACTOR (EUROFUNG)-RELATED"/>
    <property type="match status" value="1"/>
</dbReference>
<dbReference type="InterPro" id="IPR051260">
    <property type="entry name" value="Diverse_substr_monoxygenases"/>
</dbReference>
<dbReference type="InterPro" id="IPR036661">
    <property type="entry name" value="Luciferase-like_sf"/>
</dbReference>
<accession>A0A1Z5YVR1</accession>
<dbReference type="Pfam" id="PF00296">
    <property type="entry name" value="Bac_luciferase"/>
    <property type="match status" value="1"/>
</dbReference>
<keyword evidence="3" id="KW-0560">Oxidoreductase</keyword>
<dbReference type="InterPro" id="IPR016215">
    <property type="entry name" value="NTA_MOA"/>
</dbReference>
<evidence type="ECO:0000313" key="9">
    <source>
        <dbReference type="Proteomes" id="UP000196086"/>
    </source>
</evidence>
<dbReference type="Proteomes" id="UP000196086">
    <property type="component" value="Unassembled WGS sequence"/>
</dbReference>
<keyword evidence="2 6" id="KW-0288">FMN</keyword>
<evidence type="ECO:0000256" key="4">
    <source>
        <dbReference type="ARBA" id="ARBA00023033"/>
    </source>
</evidence>
<sequence length="440" mass="48919">MSKRAGHMNLLAMINNGGHHLTAWQHPKGQGGAGLNIQTYAHIAQIAEKGLLDAVFVADVVALWGQDLEALTRTSRGEHYEPLTLLSYLAGVTQHIGLIATATTSYNEPYHIARKFASLDHLSGGRAGWNVVTSVVGAEAQNFGRDAHFLHNERYERAEEFVDVVRKLWQSWEDGAVVKDAKNSRYFIPEKVKNIHHKGKHFTVEGPLNISRTPQGEPVLVQAGASESGKQLAARIAEIIFSPHDEIKAAQDYYDDIKTMASQFGRAKESIRILPGITPVVGKTWEEAKDFFEQLQNLIDPVLGRRLLADTLGDDIDLSHHDIDGPLPDIPIGNKGSRRDFAVALAKEKQLSIRQLYLHLAARNAIVGTAEDIADRFEEWYDSYAADGFNLFFTHDPGGIEDFVELVVPELQKRGRFKKHYSGNTLRSHFGFDVPSPLHA</sequence>
<dbReference type="CDD" id="cd01095">
    <property type="entry name" value="Nitrilotriacetate_monoxgenase"/>
    <property type="match status" value="1"/>
</dbReference>
<organism evidence="8 9">
    <name type="scientific">Acetobacter cibinongensis</name>
    <dbReference type="NCBI Taxonomy" id="146475"/>
    <lineage>
        <taxon>Bacteria</taxon>
        <taxon>Pseudomonadati</taxon>
        <taxon>Pseudomonadota</taxon>
        <taxon>Alphaproteobacteria</taxon>
        <taxon>Acetobacterales</taxon>
        <taxon>Acetobacteraceae</taxon>
        <taxon>Acetobacter</taxon>
    </lineage>
</organism>
<comment type="similarity">
    <text evidence="5">Belongs to the NtaA/SnaA/DszA monooxygenase family.</text>
</comment>
<comment type="caution">
    <text evidence="8">The sequence shown here is derived from an EMBL/GenBank/DDBJ whole genome shotgun (WGS) entry which is preliminary data.</text>
</comment>
<reference evidence="8 9" key="1">
    <citation type="submission" date="2014-06" db="EMBL/GenBank/DDBJ databases">
        <authorList>
            <person name="Ju J."/>
            <person name="Zhang J."/>
        </authorList>
    </citation>
    <scope>NUCLEOTIDE SEQUENCE [LARGE SCALE GENOMIC DNA]</scope>
    <source>
        <strain evidence="8 9">DsW_47</strain>
    </source>
</reference>
<evidence type="ECO:0000256" key="6">
    <source>
        <dbReference type="PIRSR" id="PIRSR000337-1"/>
    </source>
</evidence>
<keyword evidence="1 6" id="KW-0285">Flavoprotein</keyword>
<dbReference type="AlphaFoldDB" id="A0A1Z5YVR1"/>
<dbReference type="PIRSF" id="PIRSF000337">
    <property type="entry name" value="NTA_MOA"/>
    <property type="match status" value="1"/>
</dbReference>
<proteinExistence type="inferred from homology"/>
<evidence type="ECO:0000256" key="1">
    <source>
        <dbReference type="ARBA" id="ARBA00022630"/>
    </source>
</evidence>
<evidence type="ECO:0000256" key="5">
    <source>
        <dbReference type="ARBA" id="ARBA00033748"/>
    </source>
</evidence>
<name>A0A1Z5YVR1_9PROT</name>
<feature type="binding site" evidence="6">
    <location>
        <position position="59"/>
    </location>
    <ligand>
        <name>FMN</name>
        <dbReference type="ChEBI" id="CHEBI:58210"/>
    </ligand>
</feature>
<protein>
    <submittedName>
        <fullName evidence="8">Pristinamycin IIA synthase subunit A</fullName>
    </submittedName>
</protein>
<keyword evidence="4" id="KW-0503">Monooxygenase</keyword>
<dbReference type="GO" id="GO:0016705">
    <property type="term" value="F:oxidoreductase activity, acting on paired donors, with incorporation or reduction of molecular oxygen"/>
    <property type="evidence" value="ECO:0007669"/>
    <property type="project" value="InterPro"/>
</dbReference>
<evidence type="ECO:0000313" key="8">
    <source>
        <dbReference type="EMBL" id="OUJ03027.1"/>
    </source>
</evidence>
<feature type="domain" description="Luciferase-like" evidence="7">
    <location>
        <begin position="21"/>
        <end position="385"/>
    </location>
</feature>
<dbReference type="NCBIfam" id="TIGR03860">
    <property type="entry name" value="FMN_nitrolo"/>
    <property type="match status" value="1"/>
</dbReference>
<feature type="binding site" evidence="6">
    <location>
        <position position="155"/>
    </location>
    <ligand>
        <name>FMN</name>
        <dbReference type="ChEBI" id="CHEBI:58210"/>
    </ligand>
</feature>
<gene>
    <name evidence="8" type="ORF">HK14_03820</name>
</gene>
<dbReference type="InterPro" id="IPR011251">
    <property type="entry name" value="Luciferase-like_dom"/>
</dbReference>
<dbReference type="Gene3D" id="3.20.20.30">
    <property type="entry name" value="Luciferase-like domain"/>
    <property type="match status" value="1"/>
</dbReference>
<evidence type="ECO:0000256" key="3">
    <source>
        <dbReference type="ARBA" id="ARBA00023002"/>
    </source>
</evidence>
<dbReference type="RefSeq" id="WP_165759983.1">
    <property type="nucleotide sequence ID" value="NZ_JOMQ01000018.1"/>
</dbReference>